<dbReference type="InterPro" id="IPR018062">
    <property type="entry name" value="HTH_AraC-typ_CS"/>
</dbReference>
<comment type="caution">
    <text evidence="5">The sequence shown here is derived from an EMBL/GenBank/DDBJ whole genome shotgun (WGS) entry which is preliminary data.</text>
</comment>
<dbReference type="InterPro" id="IPR018060">
    <property type="entry name" value="HTH_AraC"/>
</dbReference>
<proteinExistence type="predicted"/>
<dbReference type="PROSITE" id="PS00041">
    <property type="entry name" value="HTH_ARAC_FAMILY_1"/>
    <property type="match status" value="1"/>
</dbReference>
<keyword evidence="3" id="KW-0804">Transcription</keyword>
<dbReference type="Pfam" id="PF12833">
    <property type="entry name" value="HTH_18"/>
    <property type="match status" value="1"/>
</dbReference>
<dbReference type="SMART" id="SM00342">
    <property type="entry name" value="HTH_ARAC"/>
    <property type="match status" value="1"/>
</dbReference>
<dbReference type="InterPro" id="IPR054015">
    <property type="entry name" value="ExsA-like_N"/>
</dbReference>
<reference evidence="5 6" key="1">
    <citation type="submission" date="2018-08" db="EMBL/GenBank/DDBJ databases">
        <title>A genome reference for cultivated species of the human gut microbiota.</title>
        <authorList>
            <person name="Zou Y."/>
            <person name="Xue W."/>
            <person name="Luo G."/>
        </authorList>
    </citation>
    <scope>NUCLEOTIDE SEQUENCE [LARGE SCALE GENOMIC DNA]</scope>
    <source>
        <strain evidence="5 6">AM13-21</strain>
    </source>
</reference>
<dbReference type="InterPro" id="IPR011051">
    <property type="entry name" value="RmlC_Cupin_sf"/>
</dbReference>
<evidence type="ECO:0000259" key="4">
    <source>
        <dbReference type="PROSITE" id="PS01124"/>
    </source>
</evidence>
<evidence type="ECO:0000256" key="2">
    <source>
        <dbReference type="ARBA" id="ARBA00023125"/>
    </source>
</evidence>
<dbReference type="Proteomes" id="UP000285777">
    <property type="component" value="Unassembled WGS sequence"/>
</dbReference>
<dbReference type="PANTHER" id="PTHR43280:SF2">
    <property type="entry name" value="HTH-TYPE TRANSCRIPTIONAL REGULATOR EXSA"/>
    <property type="match status" value="1"/>
</dbReference>
<dbReference type="PROSITE" id="PS01124">
    <property type="entry name" value="HTH_ARAC_FAMILY_2"/>
    <property type="match status" value="1"/>
</dbReference>
<dbReference type="RefSeq" id="WP_118290376.1">
    <property type="nucleotide sequence ID" value="NZ_QRLF01000008.1"/>
</dbReference>
<dbReference type="Gene3D" id="2.60.120.10">
    <property type="entry name" value="Jelly Rolls"/>
    <property type="match status" value="1"/>
</dbReference>
<evidence type="ECO:0000256" key="1">
    <source>
        <dbReference type="ARBA" id="ARBA00023015"/>
    </source>
</evidence>
<dbReference type="AlphaFoldDB" id="A0A415BU52"/>
<dbReference type="SUPFAM" id="SSF46689">
    <property type="entry name" value="Homeodomain-like"/>
    <property type="match status" value="2"/>
</dbReference>
<evidence type="ECO:0000313" key="6">
    <source>
        <dbReference type="Proteomes" id="UP000285777"/>
    </source>
</evidence>
<protein>
    <submittedName>
        <fullName evidence="5">AraC family transcriptional regulator</fullName>
    </submittedName>
</protein>
<dbReference type="EMBL" id="QRLF01000008">
    <property type="protein sequence ID" value="RHI93402.1"/>
    <property type="molecule type" value="Genomic_DNA"/>
</dbReference>
<gene>
    <name evidence="5" type="ORF">DW150_06220</name>
</gene>
<feature type="domain" description="HTH araC/xylS-type" evidence="4">
    <location>
        <begin position="177"/>
        <end position="275"/>
    </location>
</feature>
<accession>A0A415BU52</accession>
<dbReference type="InterPro" id="IPR014710">
    <property type="entry name" value="RmlC-like_jellyroll"/>
</dbReference>
<dbReference type="PANTHER" id="PTHR43280">
    <property type="entry name" value="ARAC-FAMILY TRANSCRIPTIONAL REGULATOR"/>
    <property type="match status" value="1"/>
</dbReference>
<organism evidence="5 6">
    <name type="scientific">Phocaeicola vulgatus</name>
    <name type="common">Bacteroides vulgatus</name>
    <dbReference type="NCBI Taxonomy" id="821"/>
    <lineage>
        <taxon>Bacteria</taxon>
        <taxon>Pseudomonadati</taxon>
        <taxon>Bacteroidota</taxon>
        <taxon>Bacteroidia</taxon>
        <taxon>Bacteroidales</taxon>
        <taxon>Bacteroidaceae</taxon>
        <taxon>Phocaeicola</taxon>
    </lineage>
</organism>
<evidence type="ECO:0000313" key="5">
    <source>
        <dbReference type="EMBL" id="RHI93402.1"/>
    </source>
</evidence>
<evidence type="ECO:0000256" key="3">
    <source>
        <dbReference type="ARBA" id="ARBA00023163"/>
    </source>
</evidence>
<sequence length="281" mass="32752">MADGINTLRYSDIFFAMYFDGGMSCTHRNHSHVLLYIYSGEMVIEEKGKTTRLHRGDCAFIRKDFSVKMTKQAWNGEQFKAIFLTFTPNFLRGFYNKLEPDSIPKDARRENVSLCKLPSNRPDIVSLFESMTPYFDSGIQPSEELLQLKMVEGMYVLLNTNKNLYASVFDFTDPWKIDILNFLENNYMNDISIEEIANYTGRSLSTFKRDFKKCSTLSPREWLIHRRLEAAHELIQKGERKVSEICFDVGFKNLSHFSKIYKEKYGTPPTRNLQHGMGVEF</sequence>
<dbReference type="Gene3D" id="1.10.10.60">
    <property type="entry name" value="Homeodomain-like"/>
    <property type="match status" value="2"/>
</dbReference>
<dbReference type="InterPro" id="IPR009057">
    <property type="entry name" value="Homeodomain-like_sf"/>
</dbReference>
<dbReference type="GO" id="GO:0043565">
    <property type="term" value="F:sequence-specific DNA binding"/>
    <property type="evidence" value="ECO:0007669"/>
    <property type="project" value="InterPro"/>
</dbReference>
<keyword evidence="2" id="KW-0238">DNA-binding</keyword>
<dbReference type="SUPFAM" id="SSF51182">
    <property type="entry name" value="RmlC-like cupins"/>
    <property type="match status" value="1"/>
</dbReference>
<dbReference type="Pfam" id="PF22200">
    <property type="entry name" value="ExsA_N"/>
    <property type="match status" value="1"/>
</dbReference>
<dbReference type="GO" id="GO:0003700">
    <property type="term" value="F:DNA-binding transcription factor activity"/>
    <property type="evidence" value="ECO:0007669"/>
    <property type="project" value="InterPro"/>
</dbReference>
<keyword evidence="1" id="KW-0805">Transcription regulation</keyword>
<name>A0A415BU52_PHOVU</name>